<name>A0A0F9B2Q4_9ZZZZ</name>
<gene>
    <name evidence="1" type="ORF">LCGC14_2579370</name>
</gene>
<comment type="caution">
    <text evidence="1">The sequence shown here is derived from an EMBL/GenBank/DDBJ whole genome shotgun (WGS) entry which is preliminary data.</text>
</comment>
<proteinExistence type="predicted"/>
<evidence type="ECO:0000313" key="1">
    <source>
        <dbReference type="EMBL" id="KKL08087.1"/>
    </source>
</evidence>
<protein>
    <submittedName>
        <fullName evidence="1">Uncharacterized protein</fullName>
    </submittedName>
</protein>
<accession>A0A0F9B2Q4</accession>
<sequence>MPVTQADIVAAVRAATLAPSDYSDDDLMEIMEGTFQLTRIKLRLALSDLRDEVWRAIRNTFARRKR</sequence>
<reference evidence="1" key="1">
    <citation type="journal article" date="2015" name="Nature">
        <title>Complex archaea that bridge the gap between prokaryotes and eukaryotes.</title>
        <authorList>
            <person name="Spang A."/>
            <person name="Saw J.H."/>
            <person name="Jorgensen S.L."/>
            <person name="Zaremba-Niedzwiedzka K."/>
            <person name="Martijn J."/>
            <person name="Lind A.E."/>
            <person name="van Eijk R."/>
            <person name="Schleper C."/>
            <person name="Guy L."/>
            <person name="Ettema T.J."/>
        </authorList>
    </citation>
    <scope>NUCLEOTIDE SEQUENCE</scope>
</reference>
<organism evidence="1">
    <name type="scientific">marine sediment metagenome</name>
    <dbReference type="NCBI Taxonomy" id="412755"/>
    <lineage>
        <taxon>unclassified sequences</taxon>
        <taxon>metagenomes</taxon>
        <taxon>ecological metagenomes</taxon>
    </lineage>
</organism>
<dbReference type="EMBL" id="LAZR01043021">
    <property type="protein sequence ID" value="KKL08087.1"/>
    <property type="molecule type" value="Genomic_DNA"/>
</dbReference>
<dbReference type="AlphaFoldDB" id="A0A0F9B2Q4"/>